<accession>A0A9P6E901</accession>
<dbReference type="SUPFAM" id="SSF51971">
    <property type="entry name" value="Nucleotide-binding domain"/>
    <property type="match status" value="1"/>
</dbReference>
<name>A0A9P6E901_9AGAR</name>
<dbReference type="AlphaFoldDB" id="A0A9P6E901"/>
<comment type="caution">
    <text evidence="7">The sequence shown here is derived from an EMBL/GenBank/DDBJ whole genome shotgun (WGS) entry which is preliminary data.</text>
</comment>
<comment type="cofactor">
    <cofactor evidence="1">
        <name>FAD</name>
        <dbReference type="ChEBI" id="CHEBI:57692"/>
    </cofactor>
</comment>
<organism evidence="7 8">
    <name type="scientific">Crepidotus variabilis</name>
    <dbReference type="NCBI Taxonomy" id="179855"/>
    <lineage>
        <taxon>Eukaryota</taxon>
        <taxon>Fungi</taxon>
        <taxon>Dikarya</taxon>
        <taxon>Basidiomycota</taxon>
        <taxon>Agaricomycotina</taxon>
        <taxon>Agaricomycetes</taxon>
        <taxon>Agaricomycetidae</taxon>
        <taxon>Agaricales</taxon>
        <taxon>Agaricineae</taxon>
        <taxon>Crepidotaceae</taxon>
        <taxon>Crepidotus</taxon>
    </lineage>
</organism>
<evidence type="ECO:0008006" key="9">
    <source>
        <dbReference type="Google" id="ProtNLM"/>
    </source>
</evidence>
<protein>
    <recommendedName>
        <fullName evidence="9">NADPH:adrenodoxin oxidoreductase, mitochondrial</fullName>
    </recommendedName>
</protein>
<evidence type="ECO:0000256" key="6">
    <source>
        <dbReference type="SAM" id="MobiDB-lite"/>
    </source>
</evidence>
<dbReference type="OrthoDB" id="333024at2759"/>
<sequence>MNPLKQLKQINPLRPLKPLKQLKQLKPLNPLKLAIIGAGPSAFYVASRVLKLLPLGMGGSTAGSGRDADGGGSGKETMSERGSGSGMNGKETRETTRNVDGKENSNVRVHLYDRLWAPYGLVRYGVAPDHPEVKNCTHKFRQTAQDARFEFFGGVNVVSSASSPSSAPTAPTPHPLTLPLSTLFKSYTHILFATGCTQPTLHPSIPPSSRCVPASEVVGWYTGNPTSTPSSPSPLHHPNLTHIHHVTIIGHGNVALDIARLLLSPFDALSTLDIPRSVLEVMERSGVRHVSVVGRRGLGEASFGVKEVREMMRLEGVGMRPLEEGLLRGVGGEGGGGGTELTRRQKRMVDLLKKGSRCEYGTTEKSWSLEFFRSPVGLTESHPSAQLSLAHTILDPTTHRAIPTGEISSLSTDLVITSLGFHGEPSAPFYDPILGHIRTALGGGGVITADGKRVERVYASGWAAMGAKGVLAATMMNAYGVADEIVGDWGGGVNDEEEEGGQTLDSLPEVVQRGLEEGTVVTYDDWLRVDEEEIRRGAQVGKERERMTWEDVRTFLKT</sequence>
<dbReference type="PANTHER" id="PTHR48467:SF1">
    <property type="entry name" value="GLUTAMATE SYNTHASE 1 [NADH], CHLOROPLASTIC-LIKE"/>
    <property type="match status" value="1"/>
</dbReference>
<reference evidence="7" key="1">
    <citation type="submission" date="2020-11" db="EMBL/GenBank/DDBJ databases">
        <authorList>
            <consortium name="DOE Joint Genome Institute"/>
            <person name="Ahrendt S."/>
            <person name="Riley R."/>
            <person name="Andreopoulos W."/>
            <person name="Labutti K."/>
            <person name="Pangilinan J."/>
            <person name="Ruiz-Duenas F.J."/>
            <person name="Barrasa J.M."/>
            <person name="Sanchez-Garcia M."/>
            <person name="Camarero S."/>
            <person name="Miyauchi S."/>
            <person name="Serrano A."/>
            <person name="Linde D."/>
            <person name="Babiker R."/>
            <person name="Drula E."/>
            <person name="Ayuso-Fernandez I."/>
            <person name="Pacheco R."/>
            <person name="Padilla G."/>
            <person name="Ferreira P."/>
            <person name="Barriuso J."/>
            <person name="Kellner H."/>
            <person name="Castanera R."/>
            <person name="Alfaro M."/>
            <person name="Ramirez L."/>
            <person name="Pisabarro A.G."/>
            <person name="Kuo A."/>
            <person name="Tritt A."/>
            <person name="Lipzen A."/>
            <person name="He G."/>
            <person name="Yan M."/>
            <person name="Ng V."/>
            <person name="Cullen D."/>
            <person name="Martin F."/>
            <person name="Rosso M.-N."/>
            <person name="Henrissat B."/>
            <person name="Hibbett D."/>
            <person name="Martinez A.T."/>
            <person name="Grigoriev I.V."/>
        </authorList>
    </citation>
    <scope>NUCLEOTIDE SEQUENCE</scope>
    <source>
        <strain evidence="7">CBS 506.95</strain>
    </source>
</reference>
<dbReference type="Gene3D" id="3.40.50.720">
    <property type="entry name" value="NAD(P)-binding Rossmann-like Domain"/>
    <property type="match status" value="1"/>
</dbReference>
<evidence type="ECO:0000256" key="5">
    <source>
        <dbReference type="ARBA" id="ARBA00023002"/>
    </source>
</evidence>
<evidence type="ECO:0000256" key="2">
    <source>
        <dbReference type="ARBA" id="ARBA00022630"/>
    </source>
</evidence>
<keyword evidence="5" id="KW-0560">Oxidoreductase</keyword>
<evidence type="ECO:0000256" key="3">
    <source>
        <dbReference type="ARBA" id="ARBA00022827"/>
    </source>
</evidence>
<keyword evidence="4" id="KW-0521">NADP</keyword>
<evidence type="ECO:0000256" key="1">
    <source>
        <dbReference type="ARBA" id="ARBA00001974"/>
    </source>
</evidence>
<feature type="compositionally biased region" description="Basic and acidic residues" evidence="6">
    <location>
        <begin position="90"/>
        <end position="102"/>
    </location>
</feature>
<keyword evidence="2" id="KW-0285">Flavoprotein</keyword>
<evidence type="ECO:0000313" key="8">
    <source>
        <dbReference type="Proteomes" id="UP000807306"/>
    </source>
</evidence>
<keyword evidence="8" id="KW-1185">Reference proteome</keyword>
<evidence type="ECO:0000256" key="4">
    <source>
        <dbReference type="ARBA" id="ARBA00022857"/>
    </source>
</evidence>
<dbReference type="EMBL" id="MU157897">
    <property type="protein sequence ID" value="KAF9524514.1"/>
    <property type="molecule type" value="Genomic_DNA"/>
</dbReference>
<dbReference type="InterPro" id="IPR036188">
    <property type="entry name" value="FAD/NAD-bd_sf"/>
</dbReference>
<keyword evidence="3" id="KW-0274">FAD</keyword>
<dbReference type="GO" id="GO:0016491">
    <property type="term" value="F:oxidoreductase activity"/>
    <property type="evidence" value="ECO:0007669"/>
    <property type="project" value="UniProtKB-KW"/>
</dbReference>
<dbReference type="PANTHER" id="PTHR48467">
    <property type="entry name" value="GLUTAMATE SYNTHASE 1 [NADH], CHLOROPLASTIC-LIKE"/>
    <property type="match status" value="1"/>
</dbReference>
<proteinExistence type="predicted"/>
<dbReference type="Gene3D" id="3.50.50.60">
    <property type="entry name" value="FAD/NAD(P)-binding domain"/>
    <property type="match status" value="1"/>
</dbReference>
<gene>
    <name evidence="7" type="ORF">CPB83DRAFT_877584</name>
</gene>
<evidence type="ECO:0000313" key="7">
    <source>
        <dbReference type="EMBL" id="KAF9524514.1"/>
    </source>
</evidence>
<dbReference type="Proteomes" id="UP000807306">
    <property type="component" value="Unassembled WGS sequence"/>
</dbReference>
<dbReference type="InterPro" id="IPR055275">
    <property type="entry name" value="Ferredox_Rdtase"/>
</dbReference>
<feature type="region of interest" description="Disordered" evidence="6">
    <location>
        <begin position="61"/>
        <end position="102"/>
    </location>
</feature>